<gene>
    <name evidence="1" type="ORF">DPMN_162114</name>
</gene>
<organism evidence="1 2">
    <name type="scientific">Dreissena polymorpha</name>
    <name type="common">Zebra mussel</name>
    <name type="synonym">Mytilus polymorpha</name>
    <dbReference type="NCBI Taxonomy" id="45954"/>
    <lineage>
        <taxon>Eukaryota</taxon>
        <taxon>Metazoa</taxon>
        <taxon>Spiralia</taxon>
        <taxon>Lophotrochozoa</taxon>
        <taxon>Mollusca</taxon>
        <taxon>Bivalvia</taxon>
        <taxon>Autobranchia</taxon>
        <taxon>Heteroconchia</taxon>
        <taxon>Euheterodonta</taxon>
        <taxon>Imparidentia</taxon>
        <taxon>Neoheterodontei</taxon>
        <taxon>Myida</taxon>
        <taxon>Dreissenoidea</taxon>
        <taxon>Dreissenidae</taxon>
        <taxon>Dreissena</taxon>
    </lineage>
</organism>
<name>A0A9D4ITC9_DREPO</name>
<reference evidence="1" key="1">
    <citation type="journal article" date="2019" name="bioRxiv">
        <title>The Genome of the Zebra Mussel, Dreissena polymorpha: A Resource for Invasive Species Research.</title>
        <authorList>
            <person name="McCartney M.A."/>
            <person name="Auch B."/>
            <person name="Kono T."/>
            <person name="Mallez S."/>
            <person name="Zhang Y."/>
            <person name="Obille A."/>
            <person name="Becker A."/>
            <person name="Abrahante J.E."/>
            <person name="Garbe J."/>
            <person name="Badalamenti J.P."/>
            <person name="Herman A."/>
            <person name="Mangelson H."/>
            <person name="Liachko I."/>
            <person name="Sullivan S."/>
            <person name="Sone E.D."/>
            <person name="Koren S."/>
            <person name="Silverstein K.A.T."/>
            <person name="Beckman K.B."/>
            <person name="Gohl D.M."/>
        </authorList>
    </citation>
    <scope>NUCLEOTIDE SEQUENCE</scope>
    <source>
        <strain evidence="1">Duluth1</strain>
        <tissue evidence="1">Whole animal</tissue>
    </source>
</reference>
<dbReference type="AlphaFoldDB" id="A0A9D4ITC9"/>
<dbReference type="Proteomes" id="UP000828390">
    <property type="component" value="Unassembled WGS sequence"/>
</dbReference>
<accession>A0A9D4ITC9</accession>
<dbReference type="EMBL" id="JAIWYP010000008">
    <property type="protein sequence ID" value="KAH3784162.1"/>
    <property type="molecule type" value="Genomic_DNA"/>
</dbReference>
<evidence type="ECO:0000313" key="1">
    <source>
        <dbReference type="EMBL" id="KAH3784162.1"/>
    </source>
</evidence>
<reference evidence="1" key="2">
    <citation type="submission" date="2020-11" db="EMBL/GenBank/DDBJ databases">
        <authorList>
            <person name="McCartney M.A."/>
            <person name="Auch B."/>
            <person name="Kono T."/>
            <person name="Mallez S."/>
            <person name="Becker A."/>
            <person name="Gohl D.M."/>
            <person name="Silverstein K.A.T."/>
            <person name="Koren S."/>
            <person name="Bechman K.B."/>
            <person name="Herman A."/>
            <person name="Abrahante J.E."/>
            <person name="Garbe J."/>
        </authorList>
    </citation>
    <scope>NUCLEOTIDE SEQUENCE</scope>
    <source>
        <strain evidence="1">Duluth1</strain>
        <tissue evidence="1">Whole animal</tissue>
    </source>
</reference>
<protein>
    <submittedName>
        <fullName evidence="1">Uncharacterized protein</fullName>
    </submittedName>
</protein>
<keyword evidence="2" id="KW-1185">Reference proteome</keyword>
<proteinExistence type="predicted"/>
<comment type="caution">
    <text evidence="1">The sequence shown here is derived from an EMBL/GenBank/DDBJ whole genome shotgun (WGS) entry which is preliminary data.</text>
</comment>
<sequence length="128" mass="13974">MFWGGVLGLVEIWELGYRDLSMSGRGYGGLPMSGKGVRGLADVWGGWVRGLADIWGWASMPCRCLCGWARGLADVLEMRYGAFKFLGGEVRGLADVWEVGYWGLLMSESWGTEACRCLGVGERGLTDV</sequence>
<evidence type="ECO:0000313" key="2">
    <source>
        <dbReference type="Proteomes" id="UP000828390"/>
    </source>
</evidence>